<dbReference type="RefSeq" id="WP_127688957.1">
    <property type="nucleotide sequence ID" value="NZ_RZUL01000001.1"/>
</dbReference>
<gene>
    <name evidence="3" type="ORF">ENE74_01970</name>
</gene>
<comment type="caution">
    <text evidence="3">The sequence shown here is derived from an EMBL/GenBank/DDBJ whole genome shotgun (WGS) entry which is preliminary data.</text>
</comment>
<proteinExistence type="predicted"/>
<dbReference type="Pfam" id="PF23666">
    <property type="entry name" value="Rcc01698_C"/>
    <property type="match status" value="1"/>
</dbReference>
<dbReference type="Pfam" id="PF13550">
    <property type="entry name" value="Phage-tail_3"/>
    <property type="match status" value="1"/>
</dbReference>
<dbReference type="Proteomes" id="UP000282977">
    <property type="component" value="Unassembled WGS sequence"/>
</dbReference>
<feature type="domain" description="Rcc01698-like C-terminal" evidence="2">
    <location>
        <begin position="496"/>
        <end position="590"/>
    </location>
</feature>
<evidence type="ECO:0000259" key="2">
    <source>
        <dbReference type="Pfam" id="PF23666"/>
    </source>
</evidence>
<dbReference type="AlphaFoldDB" id="A0A437JC23"/>
<dbReference type="InterPro" id="IPR032876">
    <property type="entry name" value="J_dom"/>
</dbReference>
<dbReference type="InterPro" id="IPR056490">
    <property type="entry name" value="Rcc01698_C"/>
</dbReference>
<sequence>MATIVLGAVGTVLGGPVGGAIGALAGRAFDQAVLFQPGRRQGPRLTELQVQTSTYGTQIPRVFGTMRVAGTVIWATDLRETATNSGGGKGQPGVTTFSYAASFAVALSARRVLRIGRIWADGNLLRGEAGDFKSEIGAFRLHDGGPDQAVDPLIAAAEGVGQTPAHRGIAYALFEDLQLADYGNRIPSLTFEVVADDGPVSAGAIVADLTGGAITGGATAAEGESVDGYAASGEDIAAAIDPLVQAQGLVLTARADGLSLTQPQPGGTIGLPSLAARINGTAEAARRAARDPAEDVPLRLGLRHYAPARDYQAGMQTAVRPGVGRVARTIDLPAAMDAEAAKALAQARLTQAWRARGRIDLLCGWDALLHVPGSIVTVAGDAGEGEAGMGEAGRWRVETREWADMGVRLRLRGWPGAAAPVTAASGGRVLRQPDAPHGATRLMIAELPVVGDSAPDAPVVMLAAAGVSEGWRRAALFTVDPASGTASPIGRTAPAAVMGHVVVPPGAGSASLFDRHGSIDVAVPTGGAALTGADDAALLRGANLCLVGEELIQFGRVQPIGPGQYRLTHLLRGRRGTEWAIAGHAAGEAFLLIDADRLVAVPGEAVARGALFQAMAIGIGDTVPVDAVRLIRGEAMLPLAPVHLAAQAEGAGDWRISWIRRSRTGWDWADGVDAPLGEEREGWAIAVVAGGAVLRTVETDVASWLYPAADRAADLAAAGGGAITLRVQQRGTHGLGRPAMLGIGG</sequence>
<keyword evidence="4" id="KW-1185">Reference proteome</keyword>
<feature type="domain" description="Tip attachment protein J" evidence="1">
    <location>
        <begin position="234"/>
        <end position="401"/>
    </location>
</feature>
<organism evidence="3 4">
    <name type="scientific">Sphingobium algorifonticola</name>
    <dbReference type="NCBI Taxonomy" id="2008318"/>
    <lineage>
        <taxon>Bacteria</taxon>
        <taxon>Pseudomonadati</taxon>
        <taxon>Pseudomonadota</taxon>
        <taxon>Alphaproteobacteria</taxon>
        <taxon>Sphingomonadales</taxon>
        <taxon>Sphingomonadaceae</taxon>
        <taxon>Sphingobium</taxon>
    </lineage>
</organism>
<accession>A0A437JC23</accession>
<dbReference type="OrthoDB" id="8445115at2"/>
<name>A0A437JC23_9SPHN</name>
<evidence type="ECO:0000259" key="1">
    <source>
        <dbReference type="Pfam" id="PF13550"/>
    </source>
</evidence>
<evidence type="ECO:0000313" key="3">
    <source>
        <dbReference type="EMBL" id="RVT43421.1"/>
    </source>
</evidence>
<protein>
    <submittedName>
        <fullName evidence="3">Uncharacterized protein</fullName>
    </submittedName>
</protein>
<dbReference type="EMBL" id="RZUL01000001">
    <property type="protein sequence ID" value="RVT43421.1"/>
    <property type="molecule type" value="Genomic_DNA"/>
</dbReference>
<evidence type="ECO:0000313" key="4">
    <source>
        <dbReference type="Proteomes" id="UP000282977"/>
    </source>
</evidence>
<reference evidence="3 4" key="1">
    <citation type="submission" date="2019-01" db="EMBL/GenBank/DDBJ databases">
        <authorList>
            <person name="Chen W.-M."/>
        </authorList>
    </citation>
    <scope>NUCLEOTIDE SEQUENCE [LARGE SCALE GENOMIC DNA]</scope>
    <source>
        <strain evidence="3 4">TLA-22</strain>
    </source>
</reference>